<evidence type="ECO:0000313" key="1">
    <source>
        <dbReference type="EMBL" id="GAJ06586.1"/>
    </source>
</evidence>
<gene>
    <name evidence="1" type="ORF">S12H4_41438</name>
</gene>
<proteinExistence type="predicted"/>
<protein>
    <submittedName>
        <fullName evidence="1">Uncharacterized protein</fullName>
    </submittedName>
</protein>
<organism evidence="1">
    <name type="scientific">marine sediment metagenome</name>
    <dbReference type="NCBI Taxonomy" id="412755"/>
    <lineage>
        <taxon>unclassified sequences</taxon>
        <taxon>metagenomes</taxon>
        <taxon>ecological metagenomes</taxon>
    </lineage>
</organism>
<sequence length="261" mass="29069">MIQGDYVIETSVGFWVGTAYYGFKQWSDGVPQRKRTVSLTSLTTLMAIYELATVPQTSIFRIEQGLDDAMVIHSRFDSTGAYLQFNLPCWLRYALLLAPKAKILSAQLIGYGNWNRIDVVERGPLQIQHSDEDDALEFVVDPGRPVSGPIVEWLVPAPWWKGIEYSADVTSIIQDFVNRLGYKEANHIALKLLAVGPIDAQQFISYEQDPTKACRLEVIWELPVGVHVLKVQSAPITGVPVKVDGINIGDTSITKTYAEGE</sequence>
<accession>X1V345</accession>
<comment type="caution">
    <text evidence="1">The sequence shown here is derived from an EMBL/GenBank/DDBJ whole genome shotgun (WGS) entry which is preliminary data.</text>
</comment>
<dbReference type="AlphaFoldDB" id="X1V345"/>
<reference evidence="1" key="1">
    <citation type="journal article" date="2014" name="Front. Microbiol.">
        <title>High frequency of phylogenetically diverse reductive dehalogenase-homologous genes in deep subseafloor sedimentary metagenomes.</title>
        <authorList>
            <person name="Kawai M."/>
            <person name="Futagami T."/>
            <person name="Toyoda A."/>
            <person name="Takaki Y."/>
            <person name="Nishi S."/>
            <person name="Hori S."/>
            <person name="Arai W."/>
            <person name="Tsubouchi T."/>
            <person name="Morono Y."/>
            <person name="Uchiyama I."/>
            <person name="Ito T."/>
            <person name="Fujiyama A."/>
            <person name="Inagaki F."/>
            <person name="Takami H."/>
        </authorList>
    </citation>
    <scope>NUCLEOTIDE SEQUENCE</scope>
    <source>
        <strain evidence="1">Expedition CK06-06</strain>
    </source>
</reference>
<name>X1V345_9ZZZZ</name>
<dbReference type="EMBL" id="BARW01025255">
    <property type="protein sequence ID" value="GAJ06586.1"/>
    <property type="molecule type" value="Genomic_DNA"/>
</dbReference>
<feature type="non-terminal residue" evidence="1">
    <location>
        <position position="261"/>
    </location>
</feature>